<evidence type="ECO:0000313" key="3">
    <source>
        <dbReference type="Proteomes" id="UP000006056"/>
    </source>
</evidence>
<dbReference type="AlphaFoldDB" id="I3ZB62"/>
<accession>I3ZB62</accession>
<dbReference type="HOGENOM" id="CLU_2144652_0_0_0"/>
<feature type="region of interest" description="Disordered" evidence="1">
    <location>
        <begin position="1"/>
        <end position="28"/>
    </location>
</feature>
<dbReference type="STRING" id="926566.Terro_0129"/>
<gene>
    <name evidence="2" type="ordered locus">Terro_0129</name>
</gene>
<dbReference type="EMBL" id="CP003379">
    <property type="protein sequence ID" value="AFL86480.1"/>
    <property type="molecule type" value="Genomic_DNA"/>
</dbReference>
<protein>
    <submittedName>
        <fullName evidence="2">Uncharacterized protein</fullName>
    </submittedName>
</protein>
<dbReference type="Proteomes" id="UP000006056">
    <property type="component" value="Chromosome"/>
</dbReference>
<evidence type="ECO:0000313" key="2">
    <source>
        <dbReference type="EMBL" id="AFL86480.1"/>
    </source>
</evidence>
<reference evidence="2 3" key="1">
    <citation type="submission" date="2012-06" db="EMBL/GenBank/DDBJ databases">
        <title>Complete genome of Terriglobus roseus DSM 18391.</title>
        <authorList>
            <consortium name="US DOE Joint Genome Institute (JGI-PGF)"/>
            <person name="Lucas S."/>
            <person name="Copeland A."/>
            <person name="Lapidus A."/>
            <person name="Glavina del Rio T."/>
            <person name="Dalin E."/>
            <person name="Tice H."/>
            <person name="Bruce D."/>
            <person name="Goodwin L."/>
            <person name="Pitluck S."/>
            <person name="Peters L."/>
            <person name="Mikhailova N."/>
            <person name="Munk A.C.C."/>
            <person name="Kyrpides N."/>
            <person name="Mavromatis K."/>
            <person name="Ivanova N."/>
            <person name="Brettin T."/>
            <person name="Detter J.C."/>
            <person name="Han C."/>
            <person name="Larimer F."/>
            <person name="Land M."/>
            <person name="Hauser L."/>
            <person name="Markowitz V."/>
            <person name="Cheng J.-F."/>
            <person name="Hugenholtz P."/>
            <person name="Woyke T."/>
            <person name="Wu D."/>
            <person name="Brambilla E."/>
            <person name="Klenk H.-P."/>
            <person name="Eisen J.A."/>
        </authorList>
    </citation>
    <scope>NUCLEOTIDE SEQUENCE [LARGE SCALE GENOMIC DNA]</scope>
    <source>
        <strain evidence="3">DSM 18391 / NRRL B-41598 / KBS 63</strain>
    </source>
</reference>
<evidence type="ECO:0000256" key="1">
    <source>
        <dbReference type="SAM" id="MobiDB-lite"/>
    </source>
</evidence>
<dbReference type="KEGG" id="trs:Terro_0129"/>
<name>I3ZB62_TERRK</name>
<proteinExistence type="predicted"/>
<keyword evidence="3" id="KW-1185">Reference proteome</keyword>
<sequence length="112" mass="12301">MPVPEGPVMPPPPPIRRPRGSSAEQCGKRIQREMSRALEPICEMLLEETIQKRNLMALRVMLQMAVLYGVNRLPGKTGKAARADVGFARRMVEKFRERSAGAADGVEAEAGS</sequence>
<feature type="compositionally biased region" description="Pro residues" evidence="1">
    <location>
        <begin position="1"/>
        <end position="15"/>
    </location>
</feature>
<organism evidence="2 3">
    <name type="scientific">Terriglobus roseus (strain DSM 18391 / NRRL B-41598 / KBS 63)</name>
    <dbReference type="NCBI Taxonomy" id="926566"/>
    <lineage>
        <taxon>Bacteria</taxon>
        <taxon>Pseudomonadati</taxon>
        <taxon>Acidobacteriota</taxon>
        <taxon>Terriglobia</taxon>
        <taxon>Terriglobales</taxon>
        <taxon>Acidobacteriaceae</taxon>
        <taxon>Terriglobus</taxon>
    </lineage>
</organism>